<dbReference type="RefSeq" id="WP_264735188.1">
    <property type="nucleotide sequence ID" value="NZ_JAPDNR010000001.1"/>
</dbReference>
<dbReference type="EMBL" id="JAPDNS010000002">
    <property type="protein sequence ID" value="MCW3488385.1"/>
    <property type="molecule type" value="Genomic_DNA"/>
</dbReference>
<dbReference type="InterPro" id="IPR009057">
    <property type="entry name" value="Homeodomain-like_sf"/>
</dbReference>
<organism evidence="5 6">
    <name type="scientific">Chitinophaga nivalis</name>
    <dbReference type="NCBI Taxonomy" id="2991709"/>
    <lineage>
        <taxon>Bacteria</taxon>
        <taxon>Pseudomonadati</taxon>
        <taxon>Bacteroidota</taxon>
        <taxon>Chitinophagia</taxon>
        <taxon>Chitinophagales</taxon>
        <taxon>Chitinophagaceae</taxon>
        <taxon>Chitinophaga</taxon>
    </lineage>
</organism>
<protein>
    <submittedName>
        <fullName evidence="5">Helix-turn-helix transcriptional regulator</fullName>
    </submittedName>
</protein>
<dbReference type="PANTHER" id="PTHR43280">
    <property type="entry name" value="ARAC-FAMILY TRANSCRIPTIONAL REGULATOR"/>
    <property type="match status" value="1"/>
</dbReference>
<keyword evidence="2" id="KW-0238">DNA-binding</keyword>
<dbReference type="Proteomes" id="UP001207742">
    <property type="component" value="Unassembled WGS sequence"/>
</dbReference>
<keyword evidence="6" id="KW-1185">Reference proteome</keyword>
<evidence type="ECO:0000256" key="3">
    <source>
        <dbReference type="ARBA" id="ARBA00023163"/>
    </source>
</evidence>
<feature type="domain" description="HTH araC/xylS-type" evidence="4">
    <location>
        <begin position="11"/>
        <end position="111"/>
    </location>
</feature>
<comment type="caution">
    <text evidence="5">The sequence shown here is derived from an EMBL/GenBank/DDBJ whole genome shotgun (WGS) entry which is preliminary data.</text>
</comment>
<evidence type="ECO:0000313" key="5">
    <source>
        <dbReference type="EMBL" id="MCW3488385.1"/>
    </source>
</evidence>
<keyword evidence="3" id="KW-0804">Transcription</keyword>
<dbReference type="SMART" id="SM00342">
    <property type="entry name" value="HTH_ARAC"/>
    <property type="match status" value="1"/>
</dbReference>
<name>A0ABT3IWN9_9BACT</name>
<proteinExistence type="predicted"/>
<dbReference type="Gene3D" id="1.10.10.60">
    <property type="entry name" value="Homeodomain-like"/>
    <property type="match status" value="1"/>
</dbReference>
<evidence type="ECO:0000259" key="4">
    <source>
        <dbReference type="PROSITE" id="PS01124"/>
    </source>
</evidence>
<dbReference type="InterPro" id="IPR018060">
    <property type="entry name" value="HTH_AraC"/>
</dbReference>
<evidence type="ECO:0000256" key="2">
    <source>
        <dbReference type="ARBA" id="ARBA00023125"/>
    </source>
</evidence>
<dbReference type="PANTHER" id="PTHR43280:SF2">
    <property type="entry name" value="HTH-TYPE TRANSCRIPTIONAL REGULATOR EXSA"/>
    <property type="match status" value="1"/>
</dbReference>
<accession>A0ABT3IWN9</accession>
<dbReference type="PROSITE" id="PS01124">
    <property type="entry name" value="HTH_ARAC_FAMILY_2"/>
    <property type="match status" value="1"/>
</dbReference>
<evidence type="ECO:0000256" key="1">
    <source>
        <dbReference type="ARBA" id="ARBA00023015"/>
    </source>
</evidence>
<reference evidence="5 6" key="1">
    <citation type="submission" date="2022-10" db="EMBL/GenBank/DDBJ databases">
        <title>Chitinophaga nivalis PC15 sp. nov., isolated from Pyeongchang county, South Korea.</title>
        <authorList>
            <person name="Trinh H.N."/>
        </authorList>
    </citation>
    <scope>NUCLEOTIDE SEQUENCE [LARGE SCALE GENOMIC DNA]</scope>
    <source>
        <strain evidence="5 6">PC14</strain>
    </source>
</reference>
<dbReference type="SUPFAM" id="SSF46689">
    <property type="entry name" value="Homeodomain-like"/>
    <property type="match status" value="1"/>
</dbReference>
<sequence>MKASTIIHWERKVQEAIAFSHDDPFGDLDLKKVADRLCVSTNIFYHKFAEICGEPYIRFTRRRRLEAGAGYLRHSDYGIREISERCGYSNASFGKAFQALFHESPTAFRDREFLQNETHTLQRTKIITSSYQHHASHIFSTDRTEAIRLPHHVLYYHILPSNNDPVKNMVEDMNRYYSRLLEIQSSLLMPEVSIITGTLDVVPVTSYGKMMMYVGLLVPITPAYDQAHQLIRMVYQEEYRLVTKQIAGGDYKKLPVPMGFAAAGLPMYEFINHSCRVGYFKMSGNHFFISLTGADSCEIYIPWQRR</sequence>
<dbReference type="Pfam" id="PF12833">
    <property type="entry name" value="HTH_18"/>
    <property type="match status" value="1"/>
</dbReference>
<gene>
    <name evidence="5" type="ORF">OL497_31115</name>
</gene>
<evidence type="ECO:0000313" key="6">
    <source>
        <dbReference type="Proteomes" id="UP001207742"/>
    </source>
</evidence>
<keyword evidence="1" id="KW-0805">Transcription regulation</keyword>